<gene>
    <name evidence="9" type="primary">Svep1-008</name>
</gene>
<keyword evidence="7" id="KW-0732">Signal</keyword>
<dbReference type="InterPro" id="IPR050350">
    <property type="entry name" value="Compl-Cell_Adhes-Reg"/>
</dbReference>
<evidence type="ECO:0000256" key="2">
    <source>
        <dbReference type="ARBA" id="ARBA00022737"/>
    </source>
</evidence>
<proteinExistence type="evidence at transcript level"/>
<dbReference type="SMART" id="SM00032">
    <property type="entry name" value="CCP"/>
    <property type="match status" value="4"/>
</dbReference>
<feature type="domain" description="Sushi" evidence="8">
    <location>
        <begin position="80"/>
        <end position="138"/>
    </location>
</feature>
<feature type="signal peptide" evidence="7">
    <location>
        <begin position="1"/>
        <end position="27"/>
    </location>
</feature>
<evidence type="ECO:0000256" key="1">
    <source>
        <dbReference type="ARBA" id="ARBA00022659"/>
    </source>
</evidence>
<evidence type="ECO:0000313" key="9">
    <source>
        <dbReference type="EMBL" id="CAB3266728.1"/>
    </source>
</evidence>
<accession>A0A6F9DUL9</accession>
<dbReference type="CDD" id="cd00033">
    <property type="entry name" value="CCP"/>
    <property type="match status" value="4"/>
</dbReference>
<evidence type="ECO:0000256" key="4">
    <source>
        <dbReference type="ARBA" id="ARBA00023180"/>
    </source>
</evidence>
<dbReference type="EMBL" id="LR790866">
    <property type="protein sequence ID" value="CAB3266728.1"/>
    <property type="molecule type" value="mRNA"/>
</dbReference>
<dbReference type="AlphaFoldDB" id="A0A6F9DUL9"/>
<dbReference type="PANTHER" id="PTHR19325">
    <property type="entry name" value="COMPLEMENT COMPONENT-RELATED SUSHI DOMAIN-CONTAINING"/>
    <property type="match status" value="1"/>
</dbReference>
<evidence type="ECO:0000256" key="6">
    <source>
        <dbReference type="SAM" id="MobiDB-lite"/>
    </source>
</evidence>
<keyword evidence="4" id="KW-0325">Glycoprotein</keyword>
<keyword evidence="3" id="KW-1015">Disulfide bond</keyword>
<dbReference type="InterPro" id="IPR000436">
    <property type="entry name" value="Sushi_SCR_CCP_dom"/>
</dbReference>
<protein>
    <submittedName>
        <fullName evidence="9">Sushi, von Willebrand factor type A, EGF and pentraxin domain-containing protein 1</fullName>
    </submittedName>
</protein>
<reference evidence="9" key="1">
    <citation type="submission" date="2020-04" db="EMBL/GenBank/DDBJ databases">
        <authorList>
            <person name="Neveu A P."/>
        </authorList>
    </citation>
    <scope>NUCLEOTIDE SEQUENCE</scope>
    <source>
        <tissue evidence="9">Whole embryo</tissue>
    </source>
</reference>
<dbReference type="GO" id="GO:0016020">
    <property type="term" value="C:membrane"/>
    <property type="evidence" value="ECO:0007669"/>
    <property type="project" value="InterPro"/>
</dbReference>
<dbReference type="Pfam" id="PF00084">
    <property type="entry name" value="Sushi"/>
    <property type="match status" value="4"/>
</dbReference>
<name>A0A6F9DUL9_9ASCI</name>
<dbReference type="SUPFAM" id="SSF57535">
    <property type="entry name" value="Complement control module/SCR domain"/>
    <property type="match status" value="4"/>
</dbReference>
<comment type="caution">
    <text evidence="5">Lacks conserved residue(s) required for the propagation of feature annotation.</text>
</comment>
<evidence type="ECO:0000256" key="7">
    <source>
        <dbReference type="SAM" id="SignalP"/>
    </source>
</evidence>
<sequence length="587" mass="63315">MFTCTYKWSSTLVILFLMFSVFTNVKTDAASSNCQPRDLSLVEAGRSCKKSCTTNADCSAANKDCHCDGPCGLSCFNMNLNCPVPVNISNGILSYTSTQYGSKAKYTCNNGFLGVNGSAKVTCRSDKKWSGSPLVCERACGKISNVGVAYLNPAKYEDTNLEGYRVGYVMPYKCRTGHQMIGSPPSRTCLDSGQWSVAQFSCSKRSCSRPRDPDNGYHNGTDYTFASFVDYGCNKGYTVVERTTRAFCEENQETMAMGWDQNPPTCEVVRCPAPGVPANGDIATKGVDYTYGTTITYECNKGYLFVDPTSIKRTCNATGQWGSVPKCIVSYDCTFEVYKTSFCSYTSSKWLRRSMKDHTGRTRYGLVSNAEATLTSPTFPNSTKTYEITFYYKSTDNVNLALILQPTDGSAEQTLWNTASAQNSWKKVSVLLKPQSVNVTWTVKRSGPSTASSYIDDITIQTPPAISTTTTIAATTTTLPSPTASTTASTVAPPTTTTATTKSTTKKPATTVAPSSTTEDIYGVITRPDIFEPPVLVVIPEPTTTPVATSITTSTVHHAATTTETTATSSATISPSTTASTGLCLFC</sequence>
<feature type="domain" description="Sushi" evidence="8">
    <location>
        <begin position="269"/>
        <end position="329"/>
    </location>
</feature>
<evidence type="ECO:0000256" key="5">
    <source>
        <dbReference type="PROSITE-ProRule" id="PRU00302"/>
    </source>
</evidence>
<feature type="domain" description="Sushi" evidence="8">
    <location>
        <begin position="148"/>
        <end position="204"/>
    </location>
</feature>
<dbReference type="InterPro" id="IPR000998">
    <property type="entry name" value="MAM_dom"/>
</dbReference>
<dbReference type="Gene3D" id="2.60.120.200">
    <property type="match status" value="1"/>
</dbReference>
<dbReference type="PROSITE" id="PS50923">
    <property type="entry name" value="SUSHI"/>
    <property type="match status" value="4"/>
</dbReference>
<evidence type="ECO:0000256" key="3">
    <source>
        <dbReference type="ARBA" id="ARBA00023157"/>
    </source>
</evidence>
<dbReference type="InterPro" id="IPR035976">
    <property type="entry name" value="Sushi/SCR/CCP_sf"/>
</dbReference>
<dbReference type="Pfam" id="PF00629">
    <property type="entry name" value="MAM"/>
    <property type="match status" value="1"/>
</dbReference>
<feature type="chain" id="PRO_5026327345" evidence="7">
    <location>
        <begin position="28"/>
        <end position="587"/>
    </location>
</feature>
<organism evidence="9">
    <name type="scientific">Phallusia mammillata</name>
    <dbReference type="NCBI Taxonomy" id="59560"/>
    <lineage>
        <taxon>Eukaryota</taxon>
        <taxon>Metazoa</taxon>
        <taxon>Chordata</taxon>
        <taxon>Tunicata</taxon>
        <taxon>Ascidiacea</taxon>
        <taxon>Phlebobranchia</taxon>
        <taxon>Ascidiidae</taxon>
        <taxon>Phallusia</taxon>
    </lineage>
</organism>
<keyword evidence="1 5" id="KW-0768">Sushi</keyword>
<evidence type="ECO:0000259" key="8">
    <source>
        <dbReference type="PROSITE" id="PS50923"/>
    </source>
</evidence>
<feature type="region of interest" description="Disordered" evidence="6">
    <location>
        <begin position="478"/>
        <end position="514"/>
    </location>
</feature>
<feature type="domain" description="Sushi" evidence="8">
    <location>
        <begin position="205"/>
        <end position="268"/>
    </location>
</feature>
<feature type="region of interest" description="Disordered" evidence="6">
    <location>
        <begin position="560"/>
        <end position="580"/>
    </location>
</feature>
<dbReference type="Gene3D" id="2.10.70.10">
    <property type="entry name" value="Complement Module, domain 1"/>
    <property type="match status" value="4"/>
</dbReference>
<dbReference type="PANTHER" id="PTHR19325:SF571">
    <property type="entry name" value="SUSHI DOMAIN-CONTAINING PROTEIN"/>
    <property type="match status" value="1"/>
</dbReference>
<keyword evidence="2" id="KW-0677">Repeat</keyword>